<evidence type="ECO:0000313" key="1">
    <source>
        <dbReference type="EMBL" id="MEQ2210254.1"/>
    </source>
</evidence>
<sequence length="101" mass="11973">MFLLLTFYNNPSYVAMVTVFLCSHRPRGPFSEIIESTLIIDYTFSELLGYICSPNSGFMLLRQKLGSFSQNWVKNWYPVYLEKRQKEPRLFFTDIFNYSTT</sequence>
<organism evidence="1 2">
    <name type="scientific">Xenoophorus captivus</name>
    <dbReference type="NCBI Taxonomy" id="1517983"/>
    <lineage>
        <taxon>Eukaryota</taxon>
        <taxon>Metazoa</taxon>
        <taxon>Chordata</taxon>
        <taxon>Craniata</taxon>
        <taxon>Vertebrata</taxon>
        <taxon>Euteleostomi</taxon>
        <taxon>Actinopterygii</taxon>
        <taxon>Neopterygii</taxon>
        <taxon>Teleostei</taxon>
        <taxon>Neoteleostei</taxon>
        <taxon>Acanthomorphata</taxon>
        <taxon>Ovalentaria</taxon>
        <taxon>Atherinomorphae</taxon>
        <taxon>Cyprinodontiformes</taxon>
        <taxon>Goodeidae</taxon>
        <taxon>Xenoophorus</taxon>
    </lineage>
</organism>
<keyword evidence="2" id="KW-1185">Reference proteome</keyword>
<dbReference type="EMBL" id="JAHRIN010052715">
    <property type="protein sequence ID" value="MEQ2210254.1"/>
    <property type="molecule type" value="Genomic_DNA"/>
</dbReference>
<comment type="caution">
    <text evidence="1">The sequence shown here is derived from an EMBL/GenBank/DDBJ whole genome shotgun (WGS) entry which is preliminary data.</text>
</comment>
<evidence type="ECO:0008006" key="3">
    <source>
        <dbReference type="Google" id="ProtNLM"/>
    </source>
</evidence>
<proteinExistence type="predicted"/>
<name>A0ABV0RQH9_9TELE</name>
<accession>A0ABV0RQH9</accession>
<gene>
    <name evidence="1" type="ORF">XENOCAPTIV_010559</name>
</gene>
<protein>
    <recommendedName>
        <fullName evidence="3">Maturase K</fullName>
    </recommendedName>
</protein>
<dbReference type="Proteomes" id="UP001434883">
    <property type="component" value="Unassembled WGS sequence"/>
</dbReference>
<reference evidence="1 2" key="1">
    <citation type="submission" date="2021-06" db="EMBL/GenBank/DDBJ databases">
        <authorList>
            <person name="Palmer J.M."/>
        </authorList>
    </citation>
    <scope>NUCLEOTIDE SEQUENCE [LARGE SCALE GENOMIC DNA]</scope>
    <source>
        <strain evidence="1 2">XC_2019</strain>
        <tissue evidence="1">Muscle</tissue>
    </source>
</reference>
<evidence type="ECO:0000313" key="2">
    <source>
        <dbReference type="Proteomes" id="UP001434883"/>
    </source>
</evidence>